<keyword evidence="3" id="KW-1185">Reference proteome</keyword>
<name>A0A517ZFD1_9PLAN</name>
<accession>A0A517ZFD1</accession>
<dbReference type="AlphaFoldDB" id="A0A517ZFD1"/>
<feature type="transmembrane region" description="Helical" evidence="1">
    <location>
        <begin position="12"/>
        <end position="33"/>
    </location>
</feature>
<dbReference type="RefSeq" id="WP_145372354.1">
    <property type="nucleotide sequence ID" value="NZ_CP036275.1"/>
</dbReference>
<dbReference type="KEGG" id="mri:Mal4_55070"/>
<organism evidence="2 3">
    <name type="scientific">Maioricimonas rarisocia</name>
    <dbReference type="NCBI Taxonomy" id="2528026"/>
    <lineage>
        <taxon>Bacteria</taxon>
        <taxon>Pseudomonadati</taxon>
        <taxon>Planctomycetota</taxon>
        <taxon>Planctomycetia</taxon>
        <taxon>Planctomycetales</taxon>
        <taxon>Planctomycetaceae</taxon>
        <taxon>Maioricimonas</taxon>
    </lineage>
</organism>
<gene>
    <name evidence="2" type="ORF">Mal4_55070</name>
</gene>
<sequence>MRAIPRSTCCRWTSFVFQCLPTTFAIVAVFGLLRPAIALAQSETDLNDVQEALTQWRETFDTIRVEYRIACRQQLQHRFRDEEFADDFLEDWGHHGCLVWAGDDRFILDVATLQRGEIIDVRRWGRDEEISWMAEGSRSRGDDRDRTYWWAVTLRLTRDPDGVTGTWVLPLTGLFDVERAVWIDEILSDTAMWSAGELVEVDGHECLELTRTVAQPNGHTRIERRIALDPARGYLPRQVREIVFWGSDDAEYIHSESVYEVTEFQTPQPGFWFPRRGTWLISVAPEEVYQWGITTLAVDPELPAGFSAPPDAEKVMFPEAEALARLTRSADPERVDAWMNWSLAFGLLLMGGCAAALAVRWKQRAQGSG</sequence>
<dbReference type="EMBL" id="CP036275">
    <property type="protein sequence ID" value="QDU41142.1"/>
    <property type="molecule type" value="Genomic_DNA"/>
</dbReference>
<keyword evidence="1" id="KW-1133">Transmembrane helix</keyword>
<keyword evidence="1" id="KW-0472">Membrane</keyword>
<keyword evidence="1" id="KW-0812">Transmembrane</keyword>
<protein>
    <submittedName>
        <fullName evidence="2">Uncharacterized protein</fullName>
    </submittedName>
</protein>
<proteinExistence type="predicted"/>
<dbReference type="Proteomes" id="UP000320496">
    <property type="component" value="Chromosome"/>
</dbReference>
<feature type="transmembrane region" description="Helical" evidence="1">
    <location>
        <begin position="338"/>
        <end position="359"/>
    </location>
</feature>
<evidence type="ECO:0000313" key="3">
    <source>
        <dbReference type="Proteomes" id="UP000320496"/>
    </source>
</evidence>
<reference evidence="2 3" key="1">
    <citation type="submission" date="2019-02" db="EMBL/GenBank/DDBJ databases">
        <title>Deep-cultivation of Planctomycetes and their phenomic and genomic characterization uncovers novel biology.</title>
        <authorList>
            <person name="Wiegand S."/>
            <person name="Jogler M."/>
            <person name="Boedeker C."/>
            <person name="Pinto D."/>
            <person name="Vollmers J."/>
            <person name="Rivas-Marin E."/>
            <person name="Kohn T."/>
            <person name="Peeters S.H."/>
            <person name="Heuer A."/>
            <person name="Rast P."/>
            <person name="Oberbeckmann S."/>
            <person name="Bunk B."/>
            <person name="Jeske O."/>
            <person name="Meyerdierks A."/>
            <person name="Storesund J.E."/>
            <person name="Kallscheuer N."/>
            <person name="Luecker S."/>
            <person name="Lage O.M."/>
            <person name="Pohl T."/>
            <person name="Merkel B.J."/>
            <person name="Hornburger P."/>
            <person name="Mueller R.-W."/>
            <person name="Bruemmer F."/>
            <person name="Labrenz M."/>
            <person name="Spormann A.M."/>
            <person name="Op den Camp H."/>
            <person name="Overmann J."/>
            <person name="Amann R."/>
            <person name="Jetten M.S.M."/>
            <person name="Mascher T."/>
            <person name="Medema M.H."/>
            <person name="Devos D.P."/>
            <person name="Kaster A.-K."/>
            <person name="Ovreas L."/>
            <person name="Rohde M."/>
            <person name="Galperin M.Y."/>
            <person name="Jogler C."/>
        </authorList>
    </citation>
    <scope>NUCLEOTIDE SEQUENCE [LARGE SCALE GENOMIC DNA]</scope>
    <source>
        <strain evidence="2 3">Mal4</strain>
    </source>
</reference>
<evidence type="ECO:0000313" key="2">
    <source>
        <dbReference type="EMBL" id="QDU41142.1"/>
    </source>
</evidence>
<evidence type="ECO:0000256" key="1">
    <source>
        <dbReference type="SAM" id="Phobius"/>
    </source>
</evidence>